<protein>
    <submittedName>
        <fullName evidence="2">Alpha/beta fold hydrolase</fullName>
    </submittedName>
</protein>
<dbReference type="Gene3D" id="3.40.50.1820">
    <property type="entry name" value="alpha/beta hydrolase"/>
    <property type="match status" value="1"/>
</dbReference>
<feature type="domain" description="Serine aminopeptidase S33" evidence="1">
    <location>
        <begin position="26"/>
        <end position="288"/>
    </location>
</feature>
<comment type="caution">
    <text evidence="2">The sequence shown here is derived from an EMBL/GenBank/DDBJ whole genome shotgun (WGS) entry which is preliminary data.</text>
</comment>
<dbReference type="Proteomes" id="UP000886758">
    <property type="component" value="Unassembled WGS sequence"/>
</dbReference>
<evidence type="ECO:0000313" key="2">
    <source>
        <dbReference type="EMBL" id="HIT49733.1"/>
    </source>
</evidence>
<gene>
    <name evidence="2" type="ORF">IAD46_01770</name>
</gene>
<dbReference type="Pfam" id="PF12146">
    <property type="entry name" value="Hydrolase_4"/>
    <property type="match status" value="1"/>
</dbReference>
<evidence type="ECO:0000259" key="1">
    <source>
        <dbReference type="Pfam" id="PF12146"/>
    </source>
</evidence>
<organism evidence="2 3">
    <name type="scientific">Candidatus Pelethenecus faecipullorum</name>
    <dbReference type="NCBI Taxonomy" id="2840900"/>
    <lineage>
        <taxon>Bacteria</taxon>
        <taxon>Bacillati</taxon>
        <taxon>Mycoplasmatota</taxon>
        <taxon>Mollicutes</taxon>
        <taxon>Candidatus Pelethenecus</taxon>
    </lineage>
</organism>
<dbReference type="EMBL" id="DVLF01000058">
    <property type="protein sequence ID" value="HIT49733.1"/>
    <property type="molecule type" value="Genomic_DNA"/>
</dbReference>
<dbReference type="SUPFAM" id="SSF53474">
    <property type="entry name" value="alpha/beta-Hydrolases"/>
    <property type="match status" value="1"/>
</dbReference>
<dbReference type="InterPro" id="IPR029058">
    <property type="entry name" value="AB_hydrolase_fold"/>
</dbReference>
<proteinExistence type="predicted"/>
<dbReference type="PANTHER" id="PTHR11614">
    <property type="entry name" value="PHOSPHOLIPASE-RELATED"/>
    <property type="match status" value="1"/>
</dbReference>
<dbReference type="InterPro" id="IPR022742">
    <property type="entry name" value="Hydrolase_4"/>
</dbReference>
<dbReference type="InterPro" id="IPR051044">
    <property type="entry name" value="MAG_DAG_Lipase"/>
</dbReference>
<reference evidence="2" key="2">
    <citation type="journal article" date="2021" name="PeerJ">
        <title>Extensive microbial diversity within the chicken gut microbiome revealed by metagenomics and culture.</title>
        <authorList>
            <person name="Gilroy R."/>
            <person name="Ravi A."/>
            <person name="Getino M."/>
            <person name="Pursley I."/>
            <person name="Horton D.L."/>
            <person name="Alikhan N.F."/>
            <person name="Baker D."/>
            <person name="Gharbi K."/>
            <person name="Hall N."/>
            <person name="Watson M."/>
            <person name="Adriaenssens E.M."/>
            <person name="Foster-Nyarko E."/>
            <person name="Jarju S."/>
            <person name="Secka A."/>
            <person name="Antonio M."/>
            <person name="Oren A."/>
            <person name="Chaudhuri R.R."/>
            <person name="La Ragione R."/>
            <person name="Hildebrand F."/>
            <person name="Pallen M.J."/>
        </authorList>
    </citation>
    <scope>NUCLEOTIDE SEQUENCE</scope>
    <source>
        <strain evidence="2">ChiW17-6978</strain>
    </source>
</reference>
<keyword evidence="2" id="KW-0378">Hydrolase</keyword>
<reference evidence="2" key="1">
    <citation type="submission" date="2020-10" db="EMBL/GenBank/DDBJ databases">
        <authorList>
            <person name="Gilroy R."/>
        </authorList>
    </citation>
    <scope>NUCLEOTIDE SEQUENCE</scope>
    <source>
        <strain evidence="2">ChiW17-6978</strain>
    </source>
</reference>
<sequence length="302" mass="34643">MDAKNIILKSHFDQQNIYCKLYETDSPKAIVQIIHGMKEHQSRYADFAKTLNQAGFIVMTSDLRGHGENTDPTLYGYFGEKKPHQALLADQQTITAYLNEAYPTLKINLFAHSMGTIIARNLIQNNAASYERVLLSGVPAYQWAAHLGLFVADIIAFFKSNRYVSPLLEHLTLHPFEKAIKDKKTANDWLSYNEENVKAYYNDPYCGIPFTVSAYKALFRLNINMYKKRRYRVLDPSLPILLLAGKEDPCTLGTKGLKSSMNVLIKAGYQNVHIRVYDRMRHEILNEEKKKEVIKDILSFLN</sequence>
<dbReference type="AlphaFoldDB" id="A0A9D1GQS7"/>
<accession>A0A9D1GQS7</accession>
<dbReference type="GO" id="GO:0016787">
    <property type="term" value="F:hydrolase activity"/>
    <property type="evidence" value="ECO:0007669"/>
    <property type="project" value="UniProtKB-KW"/>
</dbReference>
<evidence type="ECO:0000313" key="3">
    <source>
        <dbReference type="Proteomes" id="UP000886758"/>
    </source>
</evidence>
<name>A0A9D1GQS7_9MOLU</name>